<feature type="transmembrane region" description="Helical" evidence="2">
    <location>
        <begin position="502"/>
        <end position="522"/>
    </location>
</feature>
<evidence type="ECO:0000256" key="2">
    <source>
        <dbReference type="SAM" id="Phobius"/>
    </source>
</evidence>
<evidence type="ECO:0000256" key="1">
    <source>
        <dbReference type="SAM" id="MobiDB-lite"/>
    </source>
</evidence>
<evidence type="ECO:0000313" key="5">
    <source>
        <dbReference type="Proteomes" id="UP001054857"/>
    </source>
</evidence>
<organism evidence="4 5">
    <name type="scientific">Astrephomene gubernaculifera</name>
    <dbReference type="NCBI Taxonomy" id="47775"/>
    <lineage>
        <taxon>Eukaryota</taxon>
        <taxon>Viridiplantae</taxon>
        <taxon>Chlorophyta</taxon>
        <taxon>core chlorophytes</taxon>
        <taxon>Chlorophyceae</taxon>
        <taxon>CS clade</taxon>
        <taxon>Chlamydomonadales</taxon>
        <taxon>Astrephomenaceae</taxon>
        <taxon>Astrephomene</taxon>
    </lineage>
</organism>
<dbReference type="InterPro" id="IPR036278">
    <property type="entry name" value="Sialidase_sf"/>
</dbReference>
<keyword evidence="2" id="KW-0472">Membrane</keyword>
<dbReference type="CDD" id="cd15482">
    <property type="entry name" value="Sialidase_non-viral"/>
    <property type="match status" value="1"/>
</dbReference>
<proteinExistence type="predicted"/>
<feature type="transmembrane region" description="Helical" evidence="2">
    <location>
        <begin position="652"/>
        <end position="674"/>
    </location>
</feature>
<dbReference type="InterPro" id="IPR056442">
    <property type="entry name" value="GINT1_N"/>
</dbReference>
<gene>
    <name evidence="4" type="ORF">Agub_g6332</name>
</gene>
<dbReference type="SUPFAM" id="SSF50939">
    <property type="entry name" value="Sialidases"/>
    <property type="match status" value="1"/>
</dbReference>
<dbReference type="EMBL" id="BMAR01000009">
    <property type="protein sequence ID" value="GFR45021.1"/>
    <property type="molecule type" value="Genomic_DNA"/>
</dbReference>
<accession>A0AAD3HLI5</accession>
<sequence>MAVAYSKGSLNGSSSSVYWTAYYICSLLLLAVLCLDPYFNWPSGLIPLEFFSHKPVRHGKDPCSWDYDGSWKVGSFAGSNPVSLNISDRPVITCATVNTTSVSYVASPFIHIPSDDEEVDRGTWTAFFEARNLHTYASEVGVAVSRDAGATWEHLGTALTEPQRSLSSPFVVYDAASKTYVMIPDVKSRSPSSSWFGEKHEGLSVYTTTAAEFPFGWTQATQQEIEGILAGAYRRSSTSHHSSSRRLGADGVSAEDGGWDPSSFPSSAGADSSSSSSLRLNRFSSGHFKGTVAVQHEGIWWIFTTHMHPRPLLFPWLAPRRTALLFTAEGSLLSQWRLHPASPRPASSWGWGLAGHPTVGEVLWPGASRGGAVSSAGRPFVWRGALHRWVHRCEKHCGDELTLLRATAANVSHFAEEVATSYLPGGDRSWHARRLGHADVRPLPGSSSNRGGGLLWGGHSGEDEEEQRWWGLVSGDRYADGMHHFLVRESWFVELKVQLRNLVAAQLALVLTAVVLQASAAYRPERASRARYAWGRGGSGGGGGGCDSDDGDMGGKGCKVLASGVVGSGRAGCVGAHGVGVHMGGGAYTGHDPVLRIWLWLLSLRSAASAGLVLAVDAATRALHGIGLRAALAWEAAESAVRRTLAQPRVQFILHAVGACVAGFLLALTLLVFLPGAVPCPRWAVVVRPFAASPHYVPPQPFVDPAGPFDVSNLTIISGCTQSFMDRLENLVGSLQFWAPDTPITVYDLGFTSEQLAAIRCWRGVDVVRFPYEDYPPHVREISTYAFKGLVFRHALSRHPVMMWLDCGLEVRAPLDSLREVLSREGHVSAQQSMSPSDFPYTEQYEVPFFKLSKQEYERIKDLPFCAAGVQGFVAGAASERLVLEPTVACSLDALNCMAPPGHSRANHLYEQTALTLNLRLHNYSSCLPRETHCTSAVKKVAWDATASSEPIVLASRRHRWPKPYQHRVASRPGCVADPAANPWRSVSSEHPETVTKSSSLLFNLAFVYGQALGDLLIQAGCCLGFHLLAHSLLLAALLAGKLCRHLPARSAAAGGSPLSLGAAGGGGSGGAHSWLWLLRPQPLMAGLLLMFLLLPLALATACRAV</sequence>
<feature type="region of interest" description="Disordered" evidence="1">
    <location>
        <begin position="239"/>
        <end position="273"/>
    </location>
</feature>
<dbReference type="Proteomes" id="UP001054857">
    <property type="component" value="Unassembled WGS sequence"/>
</dbReference>
<dbReference type="PANTHER" id="PTHR31389">
    <property type="entry name" value="LD39211P"/>
    <property type="match status" value="1"/>
</dbReference>
<protein>
    <recommendedName>
        <fullName evidence="3">Glucosamine inositolphosphorylceramide transferase 1 N-terminal domain-containing protein</fullName>
    </recommendedName>
</protein>
<evidence type="ECO:0000259" key="3">
    <source>
        <dbReference type="Pfam" id="PF24793"/>
    </source>
</evidence>
<dbReference type="PANTHER" id="PTHR31389:SF4">
    <property type="entry name" value="LD39211P"/>
    <property type="match status" value="1"/>
</dbReference>
<feature type="domain" description="Glucosamine inositolphosphorylceramide transferase 1 N-terminal" evidence="3">
    <location>
        <begin position="63"/>
        <end position="187"/>
    </location>
</feature>
<keyword evidence="2" id="KW-1133">Transmembrane helix</keyword>
<dbReference type="InterPro" id="IPR012444">
    <property type="entry name" value="DUF1647"/>
</dbReference>
<comment type="caution">
    <text evidence="4">The sequence shown here is derived from an EMBL/GenBank/DDBJ whole genome shotgun (WGS) entry which is preliminary data.</text>
</comment>
<feature type="transmembrane region" description="Helical" evidence="2">
    <location>
        <begin position="20"/>
        <end position="39"/>
    </location>
</feature>
<evidence type="ECO:0000313" key="4">
    <source>
        <dbReference type="EMBL" id="GFR45021.1"/>
    </source>
</evidence>
<feature type="transmembrane region" description="Helical" evidence="2">
    <location>
        <begin position="1084"/>
        <end position="1103"/>
    </location>
</feature>
<name>A0AAD3HLI5_9CHLO</name>
<feature type="transmembrane region" description="Helical" evidence="2">
    <location>
        <begin position="1016"/>
        <end position="1040"/>
    </location>
</feature>
<reference evidence="4 5" key="1">
    <citation type="journal article" date="2021" name="Sci. Rep.">
        <title>Genome sequencing of the multicellular alga Astrephomene provides insights into convergent evolution of germ-soma differentiation.</title>
        <authorList>
            <person name="Yamashita S."/>
            <person name="Yamamoto K."/>
            <person name="Matsuzaki R."/>
            <person name="Suzuki S."/>
            <person name="Yamaguchi H."/>
            <person name="Hirooka S."/>
            <person name="Minakuchi Y."/>
            <person name="Miyagishima S."/>
            <person name="Kawachi M."/>
            <person name="Toyoda A."/>
            <person name="Nozaki H."/>
        </authorList>
    </citation>
    <scope>NUCLEOTIDE SEQUENCE [LARGE SCALE GENOMIC DNA]</scope>
    <source>
        <strain evidence="4 5">NIES-4017</strain>
    </source>
</reference>
<keyword evidence="2" id="KW-0812">Transmembrane</keyword>
<dbReference type="AlphaFoldDB" id="A0AAD3HLI5"/>
<feature type="transmembrane region" description="Helical" evidence="2">
    <location>
        <begin position="1052"/>
        <end position="1078"/>
    </location>
</feature>
<dbReference type="Pfam" id="PF07801">
    <property type="entry name" value="DUF1647"/>
    <property type="match status" value="1"/>
</dbReference>
<feature type="compositionally biased region" description="Low complexity" evidence="1">
    <location>
        <begin position="260"/>
        <end position="273"/>
    </location>
</feature>
<keyword evidence="5" id="KW-1185">Reference proteome</keyword>
<dbReference type="Pfam" id="PF24793">
    <property type="entry name" value="GINT1_N"/>
    <property type="match status" value="1"/>
</dbReference>